<accession>A0A830HEY8</accession>
<dbReference type="CDD" id="cd19952">
    <property type="entry name" value="GT29"/>
    <property type="match status" value="1"/>
</dbReference>
<dbReference type="InterPro" id="IPR050943">
    <property type="entry name" value="Glycosyltr_29_Sialyltrsf"/>
</dbReference>
<dbReference type="InterPro" id="IPR038578">
    <property type="entry name" value="GT29-like_sf"/>
</dbReference>
<gene>
    <name evidence="12" type="ORF">PPROV_000242200</name>
</gene>
<reference evidence="12" key="1">
    <citation type="submission" date="2020-10" db="EMBL/GenBank/DDBJ databases">
        <title>Unveiling of a novel bifunctional photoreceptor, Dualchrome1, isolated from a cosmopolitan green alga.</title>
        <authorList>
            <person name="Suzuki S."/>
            <person name="Kawachi M."/>
        </authorList>
    </citation>
    <scope>NUCLEOTIDE SEQUENCE</scope>
    <source>
        <strain evidence="12">NIES 2893</strain>
    </source>
</reference>
<keyword evidence="3 12" id="KW-0328">Glycosyltransferase</keyword>
<comment type="subcellular location">
    <subcellularLocation>
        <location evidence="1">Golgi apparatus membrane</location>
        <topology evidence="1">Single-pass type II membrane protein</topology>
    </subcellularLocation>
</comment>
<dbReference type="PANTHER" id="PTHR11987">
    <property type="entry name" value="ALPHA-2,8-SIALYLTRANSFERASE"/>
    <property type="match status" value="1"/>
</dbReference>
<evidence type="ECO:0000256" key="7">
    <source>
        <dbReference type="ARBA" id="ARBA00022989"/>
    </source>
</evidence>
<dbReference type="Gene3D" id="3.90.1480.20">
    <property type="entry name" value="Glycosyl transferase family 29"/>
    <property type="match status" value="1"/>
</dbReference>
<keyword evidence="8" id="KW-0333">Golgi apparatus</keyword>
<keyword evidence="4 12" id="KW-0808">Transferase</keyword>
<dbReference type="EMBL" id="BNJQ01000006">
    <property type="protein sequence ID" value="GHP03667.1"/>
    <property type="molecule type" value="Genomic_DNA"/>
</dbReference>
<keyword evidence="10" id="KW-0325">Glycoprotein</keyword>
<feature type="compositionally biased region" description="Basic and acidic residues" evidence="11">
    <location>
        <begin position="461"/>
        <end position="478"/>
    </location>
</feature>
<evidence type="ECO:0000256" key="4">
    <source>
        <dbReference type="ARBA" id="ARBA00022679"/>
    </source>
</evidence>
<keyword evidence="7" id="KW-1133">Transmembrane helix</keyword>
<organism evidence="12 13">
    <name type="scientific">Pycnococcus provasolii</name>
    <dbReference type="NCBI Taxonomy" id="41880"/>
    <lineage>
        <taxon>Eukaryota</taxon>
        <taxon>Viridiplantae</taxon>
        <taxon>Chlorophyta</taxon>
        <taxon>Pseudoscourfieldiophyceae</taxon>
        <taxon>Pseudoscourfieldiales</taxon>
        <taxon>Pycnococcaceae</taxon>
        <taxon>Pycnococcus</taxon>
    </lineage>
</organism>
<keyword evidence="9" id="KW-0472">Membrane</keyword>
<sequence length="478" mass="52494">MATLRHVTTLRGDAATRAATLPRRALWVLIATCALISLNNRRPTTHTLGDGDDEDSSDRPSQRWGRLAVVNGAAQFRRCPQGIDAPVPPLEGLSVRLPFKRGKRVALDAKDVFLHAENAVDVVSGRRQALLNRSLHRHLPANGSTALEPFANRRCAVVGNSGLLKANKYGTAIDSHQVVVRINHAPVKDFEAHVGSKTTARVLNLLWSERYALGSDFVHTDLNCGETKYVADLGRDVCVGGYNSKPRLPLENGAKLVCSRVSLKEFAKLSHTMNVDRFYRSRAGGTMLITSHAIAAARRLLVGYRVRLCASGRGPFNGGAVPSSGLVAIFIMLNVCSSVDVYGFGSNQRVLSHVRDPRKIEYHYFNGFGKRDFGTLVHSWEAEQALMERLAEEGVINLCLNDGAYRPEHAARMGADAGRATCGMSLRDADVLRDSMGGEDGLRSQRSRVQMRQVRPNSAPDEVRAWMHKVQQRDGTDE</sequence>
<dbReference type="Proteomes" id="UP000660262">
    <property type="component" value="Unassembled WGS sequence"/>
</dbReference>
<evidence type="ECO:0000256" key="8">
    <source>
        <dbReference type="ARBA" id="ARBA00023034"/>
    </source>
</evidence>
<comment type="caution">
    <text evidence="12">The sequence shown here is derived from an EMBL/GenBank/DDBJ whole genome shotgun (WGS) entry which is preliminary data.</text>
</comment>
<name>A0A830HEY8_9CHLO</name>
<evidence type="ECO:0000256" key="2">
    <source>
        <dbReference type="ARBA" id="ARBA00006003"/>
    </source>
</evidence>
<dbReference type="Pfam" id="PF00777">
    <property type="entry name" value="Glyco_transf_29"/>
    <property type="match status" value="2"/>
</dbReference>
<evidence type="ECO:0000313" key="13">
    <source>
        <dbReference type="Proteomes" id="UP000660262"/>
    </source>
</evidence>
<evidence type="ECO:0000256" key="11">
    <source>
        <dbReference type="SAM" id="MobiDB-lite"/>
    </source>
</evidence>
<evidence type="ECO:0000256" key="10">
    <source>
        <dbReference type="ARBA" id="ARBA00023180"/>
    </source>
</evidence>
<protein>
    <submittedName>
        <fullName evidence="12">CMP-N-acetylneuraminate-beta-1,4-galactoside alpha-2,3-sialyltransferase</fullName>
    </submittedName>
</protein>
<keyword evidence="13" id="KW-1185">Reference proteome</keyword>
<dbReference type="PANTHER" id="PTHR11987:SF36">
    <property type="entry name" value="SIA-ALPHA-2,3-GAL-BETA-1,4-GLCNAC-R:ALPHA 2,8-SIALYLTRANSFERASE"/>
    <property type="match status" value="1"/>
</dbReference>
<evidence type="ECO:0000256" key="1">
    <source>
        <dbReference type="ARBA" id="ARBA00004323"/>
    </source>
</evidence>
<comment type="similarity">
    <text evidence="2">Belongs to the glycosyltransferase 29 family.</text>
</comment>
<feature type="region of interest" description="Disordered" evidence="11">
    <location>
        <begin position="42"/>
        <end position="63"/>
    </location>
</feature>
<feature type="region of interest" description="Disordered" evidence="11">
    <location>
        <begin position="437"/>
        <end position="478"/>
    </location>
</feature>
<dbReference type="OrthoDB" id="10264956at2759"/>
<evidence type="ECO:0000256" key="3">
    <source>
        <dbReference type="ARBA" id="ARBA00022676"/>
    </source>
</evidence>
<dbReference type="GO" id="GO:0000139">
    <property type="term" value="C:Golgi membrane"/>
    <property type="evidence" value="ECO:0007669"/>
    <property type="project" value="UniProtKB-SubCell"/>
</dbReference>
<evidence type="ECO:0000313" key="12">
    <source>
        <dbReference type="EMBL" id="GHP03667.1"/>
    </source>
</evidence>
<keyword evidence="6" id="KW-0735">Signal-anchor</keyword>
<proteinExistence type="inferred from homology"/>
<dbReference type="InterPro" id="IPR001675">
    <property type="entry name" value="Glyco_trans_29"/>
</dbReference>
<evidence type="ECO:0000256" key="9">
    <source>
        <dbReference type="ARBA" id="ARBA00023136"/>
    </source>
</evidence>
<dbReference type="GO" id="GO:0008373">
    <property type="term" value="F:sialyltransferase activity"/>
    <property type="evidence" value="ECO:0007669"/>
    <property type="project" value="InterPro"/>
</dbReference>
<keyword evidence="5" id="KW-0812">Transmembrane</keyword>
<evidence type="ECO:0000256" key="5">
    <source>
        <dbReference type="ARBA" id="ARBA00022692"/>
    </source>
</evidence>
<evidence type="ECO:0000256" key="6">
    <source>
        <dbReference type="ARBA" id="ARBA00022968"/>
    </source>
</evidence>
<dbReference type="AlphaFoldDB" id="A0A830HEY8"/>